<dbReference type="AlphaFoldDB" id="L1J6A6"/>
<reference evidence="3" key="2">
    <citation type="submission" date="2012-11" db="EMBL/GenBank/DDBJ databases">
        <authorList>
            <person name="Kuo A."/>
            <person name="Curtis B.A."/>
            <person name="Tanifuji G."/>
            <person name="Burki F."/>
            <person name="Gruber A."/>
            <person name="Irimia M."/>
            <person name="Maruyama S."/>
            <person name="Arias M.C."/>
            <person name="Ball S.G."/>
            <person name="Gile G.H."/>
            <person name="Hirakawa Y."/>
            <person name="Hopkins J.F."/>
            <person name="Rensing S.A."/>
            <person name="Schmutz J."/>
            <person name="Symeonidi A."/>
            <person name="Elias M."/>
            <person name="Eveleigh R.J."/>
            <person name="Herman E.K."/>
            <person name="Klute M.J."/>
            <person name="Nakayama T."/>
            <person name="Obornik M."/>
            <person name="Reyes-Prieto A."/>
            <person name="Armbrust E.V."/>
            <person name="Aves S.J."/>
            <person name="Beiko R.G."/>
            <person name="Coutinho P."/>
            <person name="Dacks J.B."/>
            <person name="Durnford D.G."/>
            <person name="Fast N.M."/>
            <person name="Green B.R."/>
            <person name="Grisdale C."/>
            <person name="Hempe F."/>
            <person name="Henrissat B."/>
            <person name="Hoppner M.P."/>
            <person name="Ishida K.-I."/>
            <person name="Kim E."/>
            <person name="Koreny L."/>
            <person name="Kroth P.G."/>
            <person name="Liu Y."/>
            <person name="Malik S.-B."/>
            <person name="Maier U.G."/>
            <person name="McRose D."/>
            <person name="Mock T."/>
            <person name="Neilson J.A."/>
            <person name="Onodera N.T."/>
            <person name="Poole A.M."/>
            <person name="Pritham E.J."/>
            <person name="Richards T.A."/>
            <person name="Rocap G."/>
            <person name="Roy S.W."/>
            <person name="Sarai C."/>
            <person name="Schaack S."/>
            <person name="Shirato S."/>
            <person name="Slamovits C.H."/>
            <person name="Spencer D.F."/>
            <person name="Suzuki S."/>
            <person name="Worden A.Z."/>
            <person name="Zauner S."/>
            <person name="Barry K."/>
            <person name="Bell C."/>
            <person name="Bharti A.K."/>
            <person name="Crow J.A."/>
            <person name="Grimwood J."/>
            <person name="Kramer R."/>
            <person name="Lindquist E."/>
            <person name="Lucas S."/>
            <person name="Salamov A."/>
            <person name="McFadden G.I."/>
            <person name="Lane C.E."/>
            <person name="Keeling P.J."/>
            <person name="Gray M.W."/>
            <person name="Grigoriev I.V."/>
            <person name="Archibald J.M."/>
        </authorList>
    </citation>
    <scope>NUCLEOTIDE SEQUENCE</scope>
    <source>
        <strain evidence="3">CCMP2712</strain>
    </source>
</reference>
<dbReference type="GeneID" id="17300789"/>
<name>L1J6A6_GUITC</name>
<evidence type="ECO:0000313" key="3">
    <source>
        <dbReference type="Proteomes" id="UP000011087"/>
    </source>
</evidence>
<reference evidence="2" key="3">
    <citation type="submission" date="2016-03" db="UniProtKB">
        <authorList>
            <consortium name="EnsemblProtists"/>
        </authorList>
    </citation>
    <scope>IDENTIFICATION</scope>
</reference>
<dbReference type="EMBL" id="JH993006">
    <property type="protein sequence ID" value="EKX44073.1"/>
    <property type="molecule type" value="Genomic_DNA"/>
</dbReference>
<keyword evidence="3" id="KW-1185">Reference proteome</keyword>
<sequence>MYGSSGMFFGIKLRCRKVTLPVYGGTESMGCFHHYAESPFVGNVSSRVDGRLAWPPQKLECSFLSGRTSGCWAGAWPSRIREETHKCLKGGEIEVVRGSGAQSYDGRALSTGCERS</sequence>
<dbReference type="Proteomes" id="UP000011087">
    <property type="component" value="Unassembled WGS sequence"/>
</dbReference>
<dbReference type="PaxDb" id="55529-EKX44073"/>
<reference evidence="1 3" key="1">
    <citation type="journal article" date="2012" name="Nature">
        <title>Algal genomes reveal evolutionary mosaicism and the fate of nucleomorphs.</title>
        <authorList>
            <consortium name="DOE Joint Genome Institute"/>
            <person name="Curtis B.A."/>
            <person name="Tanifuji G."/>
            <person name="Burki F."/>
            <person name="Gruber A."/>
            <person name="Irimia M."/>
            <person name="Maruyama S."/>
            <person name="Arias M.C."/>
            <person name="Ball S.G."/>
            <person name="Gile G.H."/>
            <person name="Hirakawa Y."/>
            <person name="Hopkins J.F."/>
            <person name="Kuo A."/>
            <person name="Rensing S.A."/>
            <person name="Schmutz J."/>
            <person name="Symeonidi A."/>
            <person name="Elias M."/>
            <person name="Eveleigh R.J."/>
            <person name="Herman E.K."/>
            <person name="Klute M.J."/>
            <person name="Nakayama T."/>
            <person name="Obornik M."/>
            <person name="Reyes-Prieto A."/>
            <person name="Armbrust E.V."/>
            <person name="Aves S.J."/>
            <person name="Beiko R.G."/>
            <person name="Coutinho P."/>
            <person name="Dacks J.B."/>
            <person name="Durnford D.G."/>
            <person name="Fast N.M."/>
            <person name="Green B.R."/>
            <person name="Grisdale C.J."/>
            <person name="Hempel F."/>
            <person name="Henrissat B."/>
            <person name="Hoppner M.P."/>
            <person name="Ishida K."/>
            <person name="Kim E."/>
            <person name="Koreny L."/>
            <person name="Kroth P.G."/>
            <person name="Liu Y."/>
            <person name="Malik S.B."/>
            <person name="Maier U.G."/>
            <person name="McRose D."/>
            <person name="Mock T."/>
            <person name="Neilson J.A."/>
            <person name="Onodera N.T."/>
            <person name="Poole A.M."/>
            <person name="Pritham E.J."/>
            <person name="Richards T.A."/>
            <person name="Rocap G."/>
            <person name="Roy S.W."/>
            <person name="Sarai C."/>
            <person name="Schaack S."/>
            <person name="Shirato S."/>
            <person name="Slamovits C.H."/>
            <person name="Spencer D.F."/>
            <person name="Suzuki S."/>
            <person name="Worden A.Z."/>
            <person name="Zauner S."/>
            <person name="Barry K."/>
            <person name="Bell C."/>
            <person name="Bharti A.K."/>
            <person name="Crow J.A."/>
            <person name="Grimwood J."/>
            <person name="Kramer R."/>
            <person name="Lindquist E."/>
            <person name="Lucas S."/>
            <person name="Salamov A."/>
            <person name="McFadden G.I."/>
            <person name="Lane C.E."/>
            <person name="Keeling P.J."/>
            <person name="Gray M.W."/>
            <person name="Grigoriev I.V."/>
            <person name="Archibald J.M."/>
        </authorList>
    </citation>
    <scope>NUCLEOTIDE SEQUENCE</scope>
    <source>
        <strain evidence="1 3">CCMP2712</strain>
    </source>
</reference>
<dbReference type="RefSeq" id="XP_005831053.1">
    <property type="nucleotide sequence ID" value="XM_005830996.1"/>
</dbReference>
<protein>
    <submittedName>
        <fullName evidence="1 2">Uncharacterized protein</fullName>
    </submittedName>
</protein>
<accession>L1J6A6</accession>
<evidence type="ECO:0000313" key="1">
    <source>
        <dbReference type="EMBL" id="EKX44073.1"/>
    </source>
</evidence>
<gene>
    <name evidence="1" type="ORF">GUITHDRAFT_139932</name>
</gene>
<dbReference type="KEGG" id="gtt:GUITHDRAFT_139932"/>
<proteinExistence type="predicted"/>
<evidence type="ECO:0000313" key="2">
    <source>
        <dbReference type="EnsemblProtists" id="EKX44073"/>
    </source>
</evidence>
<dbReference type="EnsemblProtists" id="EKX44073">
    <property type="protein sequence ID" value="EKX44073"/>
    <property type="gene ID" value="GUITHDRAFT_139932"/>
</dbReference>
<dbReference type="HOGENOM" id="CLU_2101600_0_0_1"/>
<organism evidence="1">
    <name type="scientific">Guillardia theta (strain CCMP2712)</name>
    <name type="common">Cryptophyte</name>
    <dbReference type="NCBI Taxonomy" id="905079"/>
    <lineage>
        <taxon>Eukaryota</taxon>
        <taxon>Cryptophyceae</taxon>
        <taxon>Pyrenomonadales</taxon>
        <taxon>Geminigeraceae</taxon>
        <taxon>Guillardia</taxon>
    </lineage>
</organism>